<name>A0A7Y9S8G5_9MICC</name>
<evidence type="ECO:0000313" key="2">
    <source>
        <dbReference type="EMBL" id="NYE95332.1"/>
    </source>
</evidence>
<dbReference type="PANTHER" id="PTHR43586">
    <property type="entry name" value="CYSTEINE DESULFURASE"/>
    <property type="match status" value="1"/>
</dbReference>
<feature type="domain" description="Aminotransferase class V" evidence="1">
    <location>
        <begin position="19"/>
        <end position="389"/>
    </location>
</feature>
<organism evidence="2 3">
    <name type="scientific">Psychromicrobium silvestre</name>
    <dbReference type="NCBI Taxonomy" id="1645614"/>
    <lineage>
        <taxon>Bacteria</taxon>
        <taxon>Bacillati</taxon>
        <taxon>Actinomycetota</taxon>
        <taxon>Actinomycetes</taxon>
        <taxon>Micrococcales</taxon>
        <taxon>Micrococcaceae</taxon>
        <taxon>Psychromicrobium</taxon>
    </lineage>
</organism>
<dbReference type="PANTHER" id="PTHR43586:SF21">
    <property type="entry name" value="PYRIDOXAL PHOSPHATE (PLP)-DEPENDENT ASPARTATE AMINOTRANSFERASE SUPERFAMILY"/>
    <property type="match status" value="1"/>
</dbReference>
<dbReference type="InterPro" id="IPR015424">
    <property type="entry name" value="PyrdxlP-dep_Trfase"/>
</dbReference>
<dbReference type="EMBL" id="JACBYQ010000001">
    <property type="protein sequence ID" value="NYE95332.1"/>
    <property type="molecule type" value="Genomic_DNA"/>
</dbReference>
<reference evidence="2 3" key="1">
    <citation type="submission" date="2020-07" db="EMBL/GenBank/DDBJ databases">
        <title>Sequencing the genomes of 1000 actinobacteria strains.</title>
        <authorList>
            <person name="Klenk H.-P."/>
        </authorList>
    </citation>
    <scope>NUCLEOTIDE SEQUENCE [LARGE SCALE GENOMIC DNA]</scope>
    <source>
        <strain evidence="2 3">DSM 102047</strain>
    </source>
</reference>
<sequence>MNIDRIRTNFPALAEDTAFFDGAGGTQTPRQVAEAISRTLCAPGSNRGSLTPSARNSEDVVEEYRQAMADFLGASPRGIVYGRSATQIAMDFSRALSKLWKPDDNIVLTRLDHESNVAPWLVAARRAGVTVRWIDLDPVTTDLNYSSALSAIDERTRLVAVSGASNLLGTRPDVARIAKLAHQYGSFVYVDGVHLAAHAPISVELLGADFFVCSAYKFMGPHGATLAADPSLLEQIHPDKLTASTERVPERFELGTLPYELLSGTTAVVNFIAELDAGGAKSRREKILNSMASVEHHDLMLRSRLEEFLATLEGVRVHSRAERRTSTLLLTFDDHTPESAGQFLASKNIAAAHGTFYADSASRVLGLGTQGGLRISMAPYLNDGDIDRLLAALSELGS</sequence>
<evidence type="ECO:0000259" key="1">
    <source>
        <dbReference type="Pfam" id="PF00266"/>
    </source>
</evidence>
<evidence type="ECO:0000313" key="3">
    <source>
        <dbReference type="Proteomes" id="UP000521748"/>
    </source>
</evidence>
<dbReference type="Gene3D" id="3.90.1150.10">
    <property type="entry name" value="Aspartate Aminotransferase, domain 1"/>
    <property type="match status" value="1"/>
</dbReference>
<proteinExistence type="predicted"/>
<dbReference type="Gene3D" id="3.40.640.10">
    <property type="entry name" value="Type I PLP-dependent aspartate aminotransferase-like (Major domain)"/>
    <property type="match status" value="1"/>
</dbReference>
<keyword evidence="3" id="KW-1185">Reference proteome</keyword>
<dbReference type="InterPro" id="IPR000192">
    <property type="entry name" value="Aminotrans_V_dom"/>
</dbReference>
<dbReference type="AlphaFoldDB" id="A0A7Y9S8G5"/>
<comment type="caution">
    <text evidence="2">The sequence shown here is derived from an EMBL/GenBank/DDBJ whole genome shotgun (WGS) entry which is preliminary data.</text>
</comment>
<dbReference type="Pfam" id="PF00266">
    <property type="entry name" value="Aminotran_5"/>
    <property type="match status" value="1"/>
</dbReference>
<dbReference type="InterPro" id="IPR015421">
    <property type="entry name" value="PyrdxlP-dep_Trfase_major"/>
</dbReference>
<accession>A0A7Y9S8G5</accession>
<dbReference type="Proteomes" id="UP000521748">
    <property type="component" value="Unassembled WGS sequence"/>
</dbReference>
<dbReference type="RefSeq" id="WP_246279452.1">
    <property type="nucleotide sequence ID" value="NZ_JACBYQ010000001.1"/>
</dbReference>
<dbReference type="NCBIfam" id="TIGR01976">
    <property type="entry name" value="am_tr_V_VC1184"/>
    <property type="match status" value="1"/>
</dbReference>
<gene>
    <name evidence="2" type="ORF">FHU41_001553</name>
</gene>
<dbReference type="InterPro" id="IPR011340">
    <property type="entry name" value="Cys_dSase-rel"/>
</dbReference>
<protein>
    <submittedName>
        <fullName evidence="2">Cysteine desulfurase family protein (TIGR01976 family)</fullName>
    </submittedName>
</protein>
<dbReference type="SUPFAM" id="SSF53383">
    <property type="entry name" value="PLP-dependent transferases"/>
    <property type="match status" value="1"/>
</dbReference>
<dbReference type="InterPro" id="IPR015422">
    <property type="entry name" value="PyrdxlP-dep_Trfase_small"/>
</dbReference>